<evidence type="ECO:0000313" key="1">
    <source>
        <dbReference type="EMBL" id="PBK66179.1"/>
    </source>
</evidence>
<accession>A0A2H3B5K2</accession>
<sequence length="149" mass="16809">MVFKRLGGGSGEAGGIWAQGTPQLDPTAVTDVRGKKEKAPTPSWVTRIFIIWHERRKLYRTRFSRTFKQCTQSAWNQTVSCIPYKLHQASDTTDHHYSLSPCSLTDVRISWTSVHAYVFWTCFAISHRSPSLCPVGRAKLSVGIDDIPK</sequence>
<keyword evidence="2" id="KW-1185">Reference proteome</keyword>
<reference evidence="2" key="1">
    <citation type="journal article" date="2017" name="Nat. Ecol. Evol.">
        <title>Genome expansion and lineage-specific genetic innovations in the forest pathogenic fungi Armillaria.</title>
        <authorList>
            <person name="Sipos G."/>
            <person name="Prasanna A.N."/>
            <person name="Walter M.C."/>
            <person name="O'Connor E."/>
            <person name="Balint B."/>
            <person name="Krizsan K."/>
            <person name="Kiss B."/>
            <person name="Hess J."/>
            <person name="Varga T."/>
            <person name="Slot J."/>
            <person name="Riley R."/>
            <person name="Boka B."/>
            <person name="Rigling D."/>
            <person name="Barry K."/>
            <person name="Lee J."/>
            <person name="Mihaltcheva S."/>
            <person name="LaButti K."/>
            <person name="Lipzen A."/>
            <person name="Waldron R."/>
            <person name="Moloney N.M."/>
            <person name="Sperisen C."/>
            <person name="Kredics L."/>
            <person name="Vagvoelgyi C."/>
            <person name="Patrignani A."/>
            <person name="Fitzpatrick D."/>
            <person name="Nagy I."/>
            <person name="Doyle S."/>
            <person name="Anderson J.B."/>
            <person name="Grigoriev I.V."/>
            <person name="Gueldener U."/>
            <person name="Muensterkoetter M."/>
            <person name="Nagy L.G."/>
        </authorList>
    </citation>
    <scope>NUCLEOTIDE SEQUENCE [LARGE SCALE GENOMIC DNA]</scope>
    <source>
        <strain evidence="2">28-4</strain>
    </source>
</reference>
<proteinExistence type="predicted"/>
<dbReference type="EMBL" id="KZ293442">
    <property type="protein sequence ID" value="PBK66179.1"/>
    <property type="molecule type" value="Genomic_DNA"/>
</dbReference>
<name>A0A2H3B5K2_9AGAR</name>
<dbReference type="AlphaFoldDB" id="A0A2H3B5K2"/>
<protein>
    <submittedName>
        <fullName evidence="1">Uncharacterized protein</fullName>
    </submittedName>
</protein>
<dbReference type="Proteomes" id="UP000218334">
    <property type="component" value="Unassembled WGS sequence"/>
</dbReference>
<organism evidence="1 2">
    <name type="scientific">Armillaria solidipes</name>
    <dbReference type="NCBI Taxonomy" id="1076256"/>
    <lineage>
        <taxon>Eukaryota</taxon>
        <taxon>Fungi</taxon>
        <taxon>Dikarya</taxon>
        <taxon>Basidiomycota</taxon>
        <taxon>Agaricomycotina</taxon>
        <taxon>Agaricomycetes</taxon>
        <taxon>Agaricomycetidae</taxon>
        <taxon>Agaricales</taxon>
        <taxon>Marasmiineae</taxon>
        <taxon>Physalacriaceae</taxon>
        <taxon>Armillaria</taxon>
    </lineage>
</organism>
<gene>
    <name evidence="1" type="ORF">ARMSODRAFT_371982</name>
</gene>
<evidence type="ECO:0000313" key="2">
    <source>
        <dbReference type="Proteomes" id="UP000218334"/>
    </source>
</evidence>